<dbReference type="InParanoid" id="A0A1S3FNG1"/>
<dbReference type="KEGG" id="dord:105990289"/>
<name>A0A1S3FNG1_DIPOR</name>
<dbReference type="OrthoDB" id="9906976at2759"/>
<evidence type="ECO:0000256" key="4">
    <source>
        <dbReference type="ARBA" id="ARBA00022588"/>
    </source>
</evidence>
<evidence type="ECO:0000313" key="9">
    <source>
        <dbReference type="Proteomes" id="UP000081671"/>
    </source>
</evidence>
<evidence type="ECO:0000313" key="10">
    <source>
        <dbReference type="RefSeq" id="XP_012878106.1"/>
    </source>
</evidence>
<dbReference type="GO" id="GO:0045087">
    <property type="term" value="P:innate immune response"/>
    <property type="evidence" value="ECO:0007669"/>
    <property type="project" value="UniProtKB-KW"/>
</dbReference>
<feature type="compositionally biased region" description="Low complexity" evidence="7">
    <location>
        <begin position="168"/>
        <end position="177"/>
    </location>
</feature>
<dbReference type="GO" id="GO:0032481">
    <property type="term" value="P:positive regulation of type I interferon production"/>
    <property type="evidence" value="ECO:0007669"/>
    <property type="project" value="TreeGrafter"/>
</dbReference>
<proteinExistence type="predicted"/>
<keyword evidence="9" id="KW-1185">Reference proteome</keyword>
<dbReference type="RefSeq" id="XP_012878106.1">
    <property type="nucleotide sequence ID" value="XM_013022652.1"/>
</dbReference>
<dbReference type="GO" id="GO:0035666">
    <property type="term" value="P:TRIF-dependent toll-like receptor signaling pathway"/>
    <property type="evidence" value="ECO:0007669"/>
    <property type="project" value="InterPro"/>
</dbReference>
<feature type="region of interest" description="Disordered" evidence="7">
    <location>
        <begin position="48"/>
        <end position="251"/>
    </location>
</feature>
<dbReference type="PANTHER" id="PTHR47230">
    <property type="entry name" value="TIR DOMAIN-CONTAINING ADAPTER MOLECULE 1"/>
    <property type="match status" value="1"/>
</dbReference>
<dbReference type="GO" id="GO:0043123">
    <property type="term" value="P:positive regulation of canonical NF-kappaB signal transduction"/>
    <property type="evidence" value="ECO:0007669"/>
    <property type="project" value="TreeGrafter"/>
</dbReference>
<keyword evidence="2" id="KW-0963">Cytoplasm</keyword>
<accession>A0A1S3FNG1</accession>
<keyword evidence="3" id="KW-0597">Phosphoprotein</keyword>
<evidence type="ECO:0000256" key="2">
    <source>
        <dbReference type="ARBA" id="ARBA00022490"/>
    </source>
</evidence>
<keyword evidence="6" id="KW-0395">Inflammatory response</keyword>
<dbReference type="Pfam" id="PF12721">
    <property type="entry name" value="RHIM"/>
    <property type="match status" value="1"/>
</dbReference>
<evidence type="ECO:0000256" key="6">
    <source>
        <dbReference type="ARBA" id="ARBA00023198"/>
    </source>
</evidence>
<keyword evidence="5" id="KW-0391">Immunity</keyword>
<dbReference type="AlphaFoldDB" id="A0A1S3FNG1"/>
<comment type="subcellular location">
    <subcellularLocation>
        <location evidence="1">Cytoplasm</location>
    </subcellularLocation>
</comment>
<reference evidence="10" key="1">
    <citation type="submission" date="2025-08" db="UniProtKB">
        <authorList>
            <consortium name="RefSeq"/>
        </authorList>
    </citation>
    <scope>IDENTIFICATION</scope>
    <source>
        <tissue evidence="10">Kidney</tissue>
    </source>
</reference>
<dbReference type="InterPro" id="IPR035897">
    <property type="entry name" value="Toll_tir_struct_dom_sf"/>
</dbReference>
<organism evidence="9 10">
    <name type="scientific">Dipodomys ordii</name>
    <name type="common">Ord's kangaroo rat</name>
    <dbReference type="NCBI Taxonomy" id="10020"/>
    <lineage>
        <taxon>Eukaryota</taxon>
        <taxon>Metazoa</taxon>
        <taxon>Chordata</taxon>
        <taxon>Craniata</taxon>
        <taxon>Vertebrata</taxon>
        <taxon>Euteleostomi</taxon>
        <taxon>Mammalia</taxon>
        <taxon>Eutheria</taxon>
        <taxon>Euarchontoglires</taxon>
        <taxon>Glires</taxon>
        <taxon>Rodentia</taxon>
        <taxon>Castorimorpha</taxon>
        <taxon>Heteromyidae</taxon>
        <taxon>Dipodomyinae</taxon>
        <taxon>Dipodomys</taxon>
    </lineage>
</organism>
<dbReference type="GO" id="GO:0006954">
    <property type="term" value="P:inflammatory response"/>
    <property type="evidence" value="ECO:0007669"/>
    <property type="project" value="UniProtKB-KW"/>
</dbReference>
<keyword evidence="4" id="KW-0399">Innate immunity</keyword>
<feature type="compositionally biased region" description="Pro residues" evidence="7">
    <location>
        <begin position="517"/>
        <end position="548"/>
    </location>
</feature>
<evidence type="ECO:0000259" key="8">
    <source>
        <dbReference type="PROSITE" id="PS50104"/>
    </source>
</evidence>
<dbReference type="PROSITE" id="PS50104">
    <property type="entry name" value="TIR"/>
    <property type="match status" value="1"/>
</dbReference>
<feature type="compositionally biased region" description="Basic and acidic residues" evidence="7">
    <location>
        <begin position="151"/>
        <end position="164"/>
    </location>
</feature>
<evidence type="ECO:0000256" key="3">
    <source>
        <dbReference type="ARBA" id="ARBA00022553"/>
    </source>
</evidence>
<dbReference type="FunFam" id="3.40.50.10140:FF:000024">
    <property type="entry name" value="TIR domain-containing adapter molecule 1"/>
    <property type="match status" value="1"/>
</dbReference>
<dbReference type="GO" id="GO:0035591">
    <property type="term" value="F:signaling adaptor activity"/>
    <property type="evidence" value="ECO:0007669"/>
    <property type="project" value="TreeGrafter"/>
</dbReference>
<dbReference type="InterPro" id="IPR046946">
    <property type="entry name" value="TCAM1/2"/>
</dbReference>
<feature type="domain" description="TIR" evidence="8">
    <location>
        <begin position="283"/>
        <end position="418"/>
    </location>
</feature>
<dbReference type="PANTHER" id="PTHR47230:SF1">
    <property type="entry name" value="TIR DOMAIN-CONTAINING ADAPTER MOLECULE 1"/>
    <property type="match status" value="1"/>
</dbReference>
<dbReference type="SUPFAM" id="SSF52200">
    <property type="entry name" value="Toll/Interleukin receptor TIR domain"/>
    <property type="match status" value="1"/>
</dbReference>
<dbReference type="Gene3D" id="3.40.50.10140">
    <property type="entry name" value="Toll/interleukin-1 receptor homology (TIR) domain"/>
    <property type="match status" value="1"/>
</dbReference>
<feature type="region of interest" description="Disordered" evidence="7">
    <location>
        <begin position="491"/>
        <end position="591"/>
    </location>
</feature>
<dbReference type="CTD" id="148022"/>
<dbReference type="GO" id="GO:0005768">
    <property type="term" value="C:endosome"/>
    <property type="evidence" value="ECO:0007669"/>
    <property type="project" value="TreeGrafter"/>
</dbReference>
<dbReference type="Proteomes" id="UP000081671">
    <property type="component" value="Unplaced"/>
</dbReference>
<dbReference type="InterPro" id="IPR025735">
    <property type="entry name" value="RHIM"/>
</dbReference>
<evidence type="ECO:0000256" key="1">
    <source>
        <dbReference type="ARBA" id="ARBA00004496"/>
    </source>
</evidence>
<evidence type="ECO:0000256" key="5">
    <source>
        <dbReference type="ARBA" id="ARBA00022859"/>
    </source>
</evidence>
<dbReference type="GeneID" id="105990289"/>
<feature type="non-terminal residue" evidence="10">
    <location>
        <position position="1"/>
    </location>
</feature>
<feature type="compositionally biased region" description="Low complexity" evidence="7">
    <location>
        <begin position="191"/>
        <end position="251"/>
    </location>
</feature>
<evidence type="ECO:0000256" key="7">
    <source>
        <dbReference type="SAM" id="MobiDB-lite"/>
    </source>
</evidence>
<dbReference type="FunCoup" id="A0A1S3FNG1">
    <property type="interactions" value="455"/>
</dbReference>
<protein>
    <submittedName>
        <fullName evidence="10">TIR domain-containing adapter molecule 1</fullName>
    </submittedName>
</protein>
<gene>
    <name evidence="10" type="primary">Ticam1</name>
</gene>
<feature type="compositionally biased region" description="Pro residues" evidence="7">
    <location>
        <begin position="178"/>
        <end position="190"/>
    </location>
</feature>
<dbReference type="InterPro" id="IPR000157">
    <property type="entry name" value="TIR_dom"/>
</dbReference>
<sequence>PASPPPSAARSQPWPISALAGWSRACSLRSSGSPGSVGAELEISQSPTLPFLSPHRATHGPSKLCPKPPCAPRGRQEPEEVSWPSSAEPLDPDRLHPGPGHPEVALASVSSNSTVPPDGGSQGSLERTGECRDPPSLLSASLDPTENPCPGEDHTTLRSPEDATRTNAQPCPAAASFPPAPPPTPAPWPSDPQASSASFPPASSSSASFPPTSSSANFPPASSSASFPPPSSSANFPPASSSSTTVPLASSSPASFPPASSSWASFPPVSSSSAFHADTTGQKFYNFVILHTRADEHVALRVRERLEALGVPEGATFCEDFQVPGRGELRCLQDAIDHSGFIILLLTAAFDSQLGLHQLNQALMSSLTQLGRQDCVVPFLPIESSEAQLGPDTSSLLAGLVRLDERSAIFARKVANTFAPRRLLARRAHWAQEQQARALRQQRPQLQGHATYPTASLGAWGASQPQIHALQEALGSGLVLGTQTSQPLRVPLGGQVPPFSTWPGCPQTPSYAWQAGTPPPASPQPPSFPQPPTSPPTPTVPPQTPGPQPLIIQHAQMVQLGLNNHMWNQRGAPAPQDHTSPQEADRPNGHD</sequence>